<dbReference type="EMBL" id="JAVYJV010000016">
    <property type="protein sequence ID" value="KAK4350051.1"/>
    <property type="molecule type" value="Genomic_DNA"/>
</dbReference>
<proteinExistence type="predicted"/>
<keyword evidence="1" id="KW-0677">Repeat</keyword>
<dbReference type="PANTHER" id="PTHR46031:SF37">
    <property type="entry name" value="DRBM DOMAIN-CONTAINING PROTEIN"/>
    <property type="match status" value="1"/>
</dbReference>
<dbReference type="GO" id="GO:0003723">
    <property type="term" value="F:RNA binding"/>
    <property type="evidence" value="ECO:0007669"/>
    <property type="project" value="UniProtKB-KW"/>
</dbReference>
<dbReference type="AlphaFoldDB" id="A0AAE1V4I4"/>
<dbReference type="Pfam" id="PF00035">
    <property type="entry name" value="dsrm"/>
    <property type="match status" value="1"/>
</dbReference>
<dbReference type="Proteomes" id="UP001291623">
    <property type="component" value="Unassembled WGS sequence"/>
</dbReference>
<evidence type="ECO:0000313" key="5">
    <source>
        <dbReference type="Proteomes" id="UP001291623"/>
    </source>
</evidence>
<evidence type="ECO:0000313" key="4">
    <source>
        <dbReference type="EMBL" id="KAK4350051.1"/>
    </source>
</evidence>
<accession>A0AAE1V4I4</accession>
<dbReference type="Gene3D" id="3.30.160.20">
    <property type="match status" value="1"/>
</dbReference>
<comment type="caution">
    <text evidence="4">The sequence shown here is derived from an EMBL/GenBank/DDBJ whole genome shotgun (WGS) entry which is preliminary data.</text>
</comment>
<evidence type="ECO:0000259" key="3">
    <source>
        <dbReference type="SMART" id="SM00358"/>
    </source>
</evidence>
<feature type="domain" description="DRBM" evidence="3">
    <location>
        <begin position="19"/>
        <end position="84"/>
    </location>
</feature>
<organism evidence="4 5">
    <name type="scientific">Anisodus tanguticus</name>
    <dbReference type="NCBI Taxonomy" id="243964"/>
    <lineage>
        <taxon>Eukaryota</taxon>
        <taxon>Viridiplantae</taxon>
        <taxon>Streptophyta</taxon>
        <taxon>Embryophyta</taxon>
        <taxon>Tracheophyta</taxon>
        <taxon>Spermatophyta</taxon>
        <taxon>Magnoliopsida</taxon>
        <taxon>eudicotyledons</taxon>
        <taxon>Gunneridae</taxon>
        <taxon>Pentapetalae</taxon>
        <taxon>asterids</taxon>
        <taxon>lamiids</taxon>
        <taxon>Solanales</taxon>
        <taxon>Solanaceae</taxon>
        <taxon>Solanoideae</taxon>
        <taxon>Hyoscyameae</taxon>
        <taxon>Anisodus</taxon>
    </lineage>
</organism>
<gene>
    <name evidence="4" type="ORF">RND71_029364</name>
</gene>
<dbReference type="SMART" id="SM00358">
    <property type="entry name" value="DSRM"/>
    <property type="match status" value="1"/>
</dbReference>
<dbReference type="SUPFAM" id="SSF54768">
    <property type="entry name" value="dsRNA-binding domain-like"/>
    <property type="match status" value="1"/>
</dbReference>
<keyword evidence="5" id="KW-1185">Reference proteome</keyword>
<evidence type="ECO:0000256" key="2">
    <source>
        <dbReference type="ARBA" id="ARBA00022884"/>
    </source>
</evidence>
<evidence type="ECO:0000256" key="1">
    <source>
        <dbReference type="ARBA" id="ARBA00022737"/>
    </source>
</evidence>
<protein>
    <recommendedName>
        <fullName evidence="3">DRBM domain-containing protein</fullName>
    </recommendedName>
</protein>
<name>A0AAE1V4I4_9SOLA</name>
<sequence length="116" mass="12847">MGVPQLLRNGKNAKEPVLCKSILYEFAVKKNLNRPVYYTRNAQGPSSVYICHMVLADKTYKGEVTGSKKMAEQLAARTAIESLREQLFASKLMAQLVILEGDQSVKQKPTTGEGTK</sequence>
<dbReference type="PANTHER" id="PTHR46031">
    <property type="match status" value="1"/>
</dbReference>
<reference evidence="4" key="1">
    <citation type="submission" date="2023-12" db="EMBL/GenBank/DDBJ databases">
        <title>Genome assembly of Anisodus tanguticus.</title>
        <authorList>
            <person name="Wang Y.-J."/>
        </authorList>
    </citation>
    <scope>NUCLEOTIDE SEQUENCE</scope>
    <source>
        <strain evidence="4">KB-2021</strain>
        <tissue evidence="4">Leaf</tissue>
    </source>
</reference>
<keyword evidence="2" id="KW-0694">RNA-binding</keyword>
<dbReference type="InterPro" id="IPR014720">
    <property type="entry name" value="dsRBD_dom"/>
</dbReference>